<evidence type="ECO:0000256" key="3">
    <source>
        <dbReference type="ARBA" id="ARBA00012438"/>
    </source>
</evidence>
<dbReference type="STRING" id="112901.SAMN04488500_12521"/>
<dbReference type="PANTHER" id="PTHR45453">
    <property type="entry name" value="PHOSPHATE REGULON SENSOR PROTEIN PHOR"/>
    <property type="match status" value="1"/>
</dbReference>
<accession>A0A1W2EJC7</accession>
<protein>
    <recommendedName>
        <fullName evidence="3">histidine kinase</fullName>
        <ecNumber evidence="3">2.7.13.3</ecNumber>
    </recommendedName>
</protein>
<evidence type="ECO:0000256" key="8">
    <source>
        <dbReference type="ARBA" id="ARBA00023136"/>
    </source>
</evidence>
<dbReference type="RefSeq" id="WP_245824089.1">
    <property type="nucleotide sequence ID" value="NZ_CP155572.1"/>
</dbReference>
<dbReference type="GO" id="GO:0016036">
    <property type="term" value="P:cellular response to phosphate starvation"/>
    <property type="evidence" value="ECO:0007669"/>
    <property type="project" value="TreeGrafter"/>
</dbReference>
<feature type="transmembrane region" description="Helical" evidence="10">
    <location>
        <begin position="166"/>
        <end position="192"/>
    </location>
</feature>
<dbReference type="InterPro" id="IPR050351">
    <property type="entry name" value="BphY/WalK/GraS-like"/>
</dbReference>
<evidence type="ECO:0000256" key="1">
    <source>
        <dbReference type="ARBA" id="ARBA00000085"/>
    </source>
</evidence>
<keyword evidence="13" id="KW-1185">Reference proteome</keyword>
<dbReference type="InterPro" id="IPR036097">
    <property type="entry name" value="HisK_dim/P_sf"/>
</dbReference>
<feature type="domain" description="Histidine kinase" evidence="11">
    <location>
        <begin position="213"/>
        <end position="427"/>
    </location>
</feature>
<dbReference type="SUPFAM" id="SSF55874">
    <property type="entry name" value="ATPase domain of HSP90 chaperone/DNA topoisomerase II/histidine kinase"/>
    <property type="match status" value="1"/>
</dbReference>
<feature type="compositionally biased region" description="Pro residues" evidence="9">
    <location>
        <begin position="66"/>
        <end position="81"/>
    </location>
</feature>
<keyword evidence="10" id="KW-1133">Transmembrane helix</keyword>
<evidence type="ECO:0000256" key="6">
    <source>
        <dbReference type="ARBA" id="ARBA00022777"/>
    </source>
</evidence>
<gene>
    <name evidence="12" type="ORF">SAMN04488500_12521</name>
</gene>
<name>A0A1W2EJC7_9FIRM</name>
<dbReference type="SMART" id="SM00388">
    <property type="entry name" value="HisKA"/>
    <property type="match status" value="1"/>
</dbReference>
<evidence type="ECO:0000256" key="4">
    <source>
        <dbReference type="ARBA" id="ARBA00022553"/>
    </source>
</evidence>
<keyword evidence="10" id="KW-0812">Transmembrane</keyword>
<dbReference type="InterPro" id="IPR003661">
    <property type="entry name" value="HisK_dim/P_dom"/>
</dbReference>
<proteinExistence type="predicted"/>
<reference evidence="12 13" key="1">
    <citation type="submission" date="2017-04" db="EMBL/GenBank/DDBJ databases">
        <authorList>
            <person name="Afonso C.L."/>
            <person name="Miller P.J."/>
            <person name="Scott M.A."/>
            <person name="Spackman E."/>
            <person name="Goraichik I."/>
            <person name="Dimitrov K.M."/>
            <person name="Suarez D.L."/>
            <person name="Swayne D.E."/>
        </authorList>
    </citation>
    <scope>NUCLEOTIDE SEQUENCE [LARGE SCALE GENOMIC DNA]</scope>
    <source>
        <strain evidence="12 13">DSM 5090</strain>
    </source>
</reference>
<dbReference type="EC" id="2.7.13.3" evidence="3"/>
<comment type="subcellular location">
    <subcellularLocation>
        <location evidence="2">Membrane</location>
    </subcellularLocation>
</comment>
<dbReference type="Gene3D" id="1.10.287.130">
    <property type="match status" value="1"/>
</dbReference>
<dbReference type="Gene3D" id="3.30.565.10">
    <property type="entry name" value="Histidine kinase-like ATPase, C-terminal domain"/>
    <property type="match status" value="1"/>
</dbReference>
<dbReference type="PANTHER" id="PTHR45453:SF1">
    <property type="entry name" value="PHOSPHATE REGULON SENSOR PROTEIN PHOR"/>
    <property type="match status" value="1"/>
</dbReference>
<dbReference type="Pfam" id="PF02518">
    <property type="entry name" value="HATPase_c"/>
    <property type="match status" value="1"/>
</dbReference>
<evidence type="ECO:0000259" key="11">
    <source>
        <dbReference type="PROSITE" id="PS50109"/>
    </source>
</evidence>
<dbReference type="CDD" id="cd00082">
    <property type="entry name" value="HisKA"/>
    <property type="match status" value="1"/>
</dbReference>
<keyword evidence="8 10" id="KW-0472">Membrane</keyword>
<organism evidence="12 13">
    <name type="scientific">Sporomusa malonica</name>
    <dbReference type="NCBI Taxonomy" id="112901"/>
    <lineage>
        <taxon>Bacteria</taxon>
        <taxon>Bacillati</taxon>
        <taxon>Bacillota</taxon>
        <taxon>Negativicutes</taxon>
        <taxon>Selenomonadales</taxon>
        <taxon>Sporomusaceae</taxon>
        <taxon>Sporomusa</taxon>
    </lineage>
</organism>
<evidence type="ECO:0000256" key="9">
    <source>
        <dbReference type="SAM" id="MobiDB-lite"/>
    </source>
</evidence>
<evidence type="ECO:0000256" key="10">
    <source>
        <dbReference type="SAM" id="Phobius"/>
    </source>
</evidence>
<sequence>MFHRLRYKLTLINVSIILILFLLLIAGAYWFAQTKISKFTDNLAQKIVSDIQTGRINDLPSRNEPRPMPPSGPPLGLPLPPPPGPPPGPNFFFVKTSPAGAIISQSSVLPLNSEGLAALTAQALQGAASQGTIVFEQTKYSYVRAPLTTQPGMLVLYHDLTHDTNILRVVLTALLAVGLICSLLSFAASFFMANRAMKPIKKAWQQQSDFLSDASHELRTPLSVIQINLDILRGSPDDTVSSQSKWLDNIQEESKCMINLVDSLLFLARADSQQQPLHKQPYSFTTLLTRAVAPFEAVAAAKGLSLEVAAAVAGNDYGDELRIKQVVTILLDNAIRHTSVGTISVSLSQSNANTQLSVTDSGEGIEPEHLTRIFDRFYQVDTSRRKGGSGLGLAIAKWIIESHDGTIAVTSTPGVGTTFVVQLPRKPDA</sequence>
<dbReference type="InterPro" id="IPR003594">
    <property type="entry name" value="HATPase_dom"/>
</dbReference>
<dbReference type="CDD" id="cd00075">
    <property type="entry name" value="HATPase"/>
    <property type="match status" value="1"/>
</dbReference>
<dbReference type="GO" id="GO:0005886">
    <property type="term" value="C:plasma membrane"/>
    <property type="evidence" value="ECO:0007669"/>
    <property type="project" value="TreeGrafter"/>
</dbReference>
<dbReference type="Pfam" id="PF00512">
    <property type="entry name" value="HisKA"/>
    <property type="match status" value="1"/>
</dbReference>
<keyword evidence="7" id="KW-0902">Two-component regulatory system</keyword>
<dbReference type="GO" id="GO:0000155">
    <property type="term" value="F:phosphorelay sensor kinase activity"/>
    <property type="evidence" value="ECO:0007669"/>
    <property type="project" value="InterPro"/>
</dbReference>
<evidence type="ECO:0000256" key="5">
    <source>
        <dbReference type="ARBA" id="ARBA00022679"/>
    </source>
</evidence>
<dbReference type="EMBL" id="FWXI01000025">
    <property type="protein sequence ID" value="SMD09820.1"/>
    <property type="molecule type" value="Genomic_DNA"/>
</dbReference>
<evidence type="ECO:0000256" key="7">
    <source>
        <dbReference type="ARBA" id="ARBA00023012"/>
    </source>
</evidence>
<dbReference type="InterPro" id="IPR004358">
    <property type="entry name" value="Sig_transdc_His_kin-like_C"/>
</dbReference>
<dbReference type="Proteomes" id="UP000192738">
    <property type="component" value="Unassembled WGS sequence"/>
</dbReference>
<keyword evidence="6 12" id="KW-0418">Kinase</keyword>
<dbReference type="InterPro" id="IPR036890">
    <property type="entry name" value="HATPase_C_sf"/>
</dbReference>
<dbReference type="FunFam" id="3.30.565.10:FF:000006">
    <property type="entry name" value="Sensor histidine kinase WalK"/>
    <property type="match status" value="1"/>
</dbReference>
<keyword evidence="5" id="KW-0808">Transferase</keyword>
<dbReference type="PROSITE" id="PS50109">
    <property type="entry name" value="HIS_KIN"/>
    <property type="match status" value="1"/>
</dbReference>
<evidence type="ECO:0000313" key="12">
    <source>
        <dbReference type="EMBL" id="SMD09820.1"/>
    </source>
</evidence>
<dbReference type="GO" id="GO:0004721">
    <property type="term" value="F:phosphoprotein phosphatase activity"/>
    <property type="evidence" value="ECO:0007669"/>
    <property type="project" value="TreeGrafter"/>
</dbReference>
<dbReference type="FunFam" id="1.10.287.130:FF:000001">
    <property type="entry name" value="Two-component sensor histidine kinase"/>
    <property type="match status" value="1"/>
</dbReference>
<dbReference type="AlphaFoldDB" id="A0A1W2EJC7"/>
<dbReference type="SMART" id="SM00387">
    <property type="entry name" value="HATPase_c"/>
    <property type="match status" value="1"/>
</dbReference>
<dbReference type="InterPro" id="IPR005467">
    <property type="entry name" value="His_kinase_dom"/>
</dbReference>
<dbReference type="SUPFAM" id="SSF47384">
    <property type="entry name" value="Homodimeric domain of signal transducing histidine kinase"/>
    <property type="match status" value="1"/>
</dbReference>
<keyword evidence="4" id="KW-0597">Phosphoprotein</keyword>
<feature type="region of interest" description="Disordered" evidence="9">
    <location>
        <begin position="55"/>
        <end position="81"/>
    </location>
</feature>
<dbReference type="PRINTS" id="PR00344">
    <property type="entry name" value="BCTRLSENSOR"/>
</dbReference>
<comment type="catalytic activity">
    <reaction evidence="1">
        <text>ATP + protein L-histidine = ADP + protein N-phospho-L-histidine.</text>
        <dbReference type="EC" id="2.7.13.3"/>
    </reaction>
</comment>
<evidence type="ECO:0000256" key="2">
    <source>
        <dbReference type="ARBA" id="ARBA00004370"/>
    </source>
</evidence>
<evidence type="ECO:0000313" key="13">
    <source>
        <dbReference type="Proteomes" id="UP000192738"/>
    </source>
</evidence>
<feature type="transmembrane region" description="Helical" evidence="10">
    <location>
        <begin position="12"/>
        <end position="32"/>
    </location>
</feature>